<protein>
    <recommendedName>
        <fullName evidence="2">Serine/arginine repetitive matrix protein C-terminal domain-containing protein</fullName>
    </recommendedName>
</protein>
<name>A0A6B0R5W3_9CETA</name>
<dbReference type="PANTHER" id="PTHR34755">
    <property type="entry name" value="SERINE/ARGININE REPETITIVE MATRIX PROTEIN 3-RELATED"/>
    <property type="match status" value="1"/>
</dbReference>
<dbReference type="GO" id="GO:0043484">
    <property type="term" value="P:regulation of RNA splicing"/>
    <property type="evidence" value="ECO:0007669"/>
    <property type="project" value="TreeGrafter"/>
</dbReference>
<feature type="compositionally biased region" description="Basic and acidic residues" evidence="1">
    <location>
        <begin position="458"/>
        <end position="478"/>
    </location>
</feature>
<feature type="compositionally biased region" description="Basic residues" evidence="1">
    <location>
        <begin position="107"/>
        <end position="122"/>
    </location>
</feature>
<feature type="compositionally biased region" description="Polar residues" evidence="1">
    <location>
        <begin position="318"/>
        <end position="349"/>
    </location>
</feature>
<comment type="caution">
    <text evidence="3">The sequence shown here is derived from an EMBL/GenBank/DDBJ whole genome shotgun (WGS) entry which is preliminary data.</text>
</comment>
<evidence type="ECO:0000313" key="4">
    <source>
        <dbReference type="Proteomes" id="UP000322234"/>
    </source>
</evidence>
<feature type="compositionally biased region" description="Polar residues" evidence="1">
    <location>
        <begin position="266"/>
        <end position="300"/>
    </location>
</feature>
<dbReference type="Proteomes" id="UP000322234">
    <property type="component" value="Unassembled WGS sequence"/>
</dbReference>
<feature type="compositionally biased region" description="Polar residues" evidence="1">
    <location>
        <begin position="232"/>
        <end position="243"/>
    </location>
</feature>
<dbReference type="PANTHER" id="PTHR34755:SF1">
    <property type="entry name" value="SERINE_ARGININE REPETITIVE MATRIX PROTEIN 4"/>
    <property type="match status" value="1"/>
</dbReference>
<dbReference type="GO" id="GO:0042551">
    <property type="term" value="P:neuron maturation"/>
    <property type="evidence" value="ECO:0007669"/>
    <property type="project" value="TreeGrafter"/>
</dbReference>
<dbReference type="GO" id="GO:0005634">
    <property type="term" value="C:nucleus"/>
    <property type="evidence" value="ECO:0007669"/>
    <property type="project" value="TreeGrafter"/>
</dbReference>
<feature type="compositionally biased region" description="Basic and acidic residues" evidence="1">
    <location>
        <begin position="199"/>
        <end position="211"/>
    </location>
</feature>
<feature type="region of interest" description="Disordered" evidence="1">
    <location>
        <begin position="35"/>
        <end position="244"/>
    </location>
</feature>
<feature type="compositionally biased region" description="Low complexity" evidence="1">
    <location>
        <begin position="519"/>
        <end position="531"/>
    </location>
</feature>
<feature type="compositionally biased region" description="Basic residues" evidence="1">
    <location>
        <begin position="156"/>
        <end position="185"/>
    </location>
</feature>
<evidence type="ECO:0000313" key="3">
    <source>
        <dbReference type="EMBL" id="MXQ84327.1"/>
    </source>
</evidence>
<evidence type="ECO:0000259" key="2">
    <source>
        <dbReference type="Pfam" id="PF15230"/>
    </source>
</evidence>
<accession>A0A6B0R5W3</accession>
<dbReference type="InterPro" id="IPR052109">
    <property type="entry name" value="SRRM_Domain-Containing"/>
</dbReference>
<feature type="compositionally biased region" description="Basic residues" evidence="1">
    <location>
        <begin position="479"/>
        <end position="494"/>
    </location>
</feature>
<dbReference type="AlphaFoldDB" id="A0A6B0R5W3"/>
<sequence>MASVQQGEKQLFEKFWRGTFKAVATPRPESIIVASITARKPLPRTEPQSSPMVPAQDGPSEKLSQHLASKVLGTNSWDRGKACREPSPTRARSASHSKDLTPLPSSRGKKKKKKATRKKRRRNGQENMSKKEAKKRRKPQGLGFSRSSLHSFSVPKSKRKEEKRHKKQSRSRPRKSRRRRHHHCPSRSQSSESRSSSCDSRHRGRSPEGGRKSRRRHSRRCSKTLCKASPEARSSPQPSQPLQMLSFLSARGVITGSGSAADLFTKTASPLTTSRGRSQEYDSGNDTSSPPSMQISSTRSRGQEKGSPSGGLSKSRDPNSGNTSDSGNSFTTSSPQNKGATLENLSPTSRGRESRGFQSPCLECTEVKKSNLVPSTARSSPMRGCSRSSSYASTRSSSHSSRSPNPRASPRYTRSRSTSSGKRSSSRSPSYSSKSGKRSPPSRSSRSRRSPSYSRYSPSRERNPKYIEKDSQQRERERARRRRRSYSPMRKRRRDSPSHLEARRITSARKRPIPYYRPSPSSSSGLSSTSSWATGRLSQSLVYIDANLSPHPSTNRCPSAGPAAASLRSFPKQKAGLSHKYSKPPTGNGAEGM</sequence>
<feature type="region of interest" description="Disordered" evidence="1">
    <location>
        <begin position="572"/>
        <end position="593"/>
    </location>
</feature>
<feature type="compositionally biased region" description="Low complexity" evidence="1">
    <location>
        <begin position="186"/>
        <end position="198"/>
    </location>
</feature>
<feature type="region of interest" description="Disordered" evidence="1">
    <location>
        <begin position="258"/>
        <end position="532"/>
    </location>
</feature>
<feature type="compositionally biased region" description="Low complexity" evidence="1">
    <location>
        <begin position="378"/>
        <end position="457"/>
    </location>
</feature>
<feature type="compositionally biased region" description="Basic and acidic residues" evidence="1">
    <location>
        <begin position="495"/>
        <end position="504"/>
    </location>
</feature>
<dbReference type="GO" id="GO:0006397">
    <property type="term" value="P:mRNA processing"/>
    <property type="evidence" value="ECO:0007669"/>
    <property type="project" value="TreeGrafter"/>
</dbReference>
<organism evidence="3 4">
    <name type="scientific">Bos mutus</name>
    <name type="common">wild yak</name>
    <dbReference type="NCBI Taxonomy" id="72004"/>
    <lineage>
        <taxon>Eukaryota</taxon>
        <taxon>Metazoa</taxon>
        <taxon>Chordata</taxon>
        <taxon>Craniata</taxon>
        <taxon>Vertebrata</taxon>
        <taxon>Euteleostomi</taxon>
        <taxon>Mammalia</taxon>
        <taxon>Eutheria</taxon>
        <taxon>Laurasiatheria</taxon>
        <taxon>Artiodactyla</taxon>
        <taxon>Ruminantia</taxon>
        <taxon>Pecora</taxon>
        <taxon>Bovidae</taxon>
        <taxon>Bovinae</taxon>
        <taxon>Bos</taxon>
    </lineage>
</organism>
<gene>
    <name evidence="3" type="ORF">E5288_WYG020620</name>
</gene>
<dbReference type="InterPro" id="IPR029360">
    <property type="entry name" value="SRRM_C"/>
</dbReference>
<proteinExistence type="predicted"/>
<dbReference type="EMBL" id="VBQZ03000021">
    <property type="protein sequence ID" value="MXQ84327.1"/>
    <property type="molecule type" value="Genomic_DNA"/>
</dbReference>
<evidence type="ECO:0000256" key="1">
    <source>
        <dbReference type="SAM" id="MobiDB-lite"/>
    </source>
</evidence>
<reference evidence="3" key="1">
    <citation type="submission" date="2019-10" db="EMBL/GenBank/DDBJ databases">
        <title>The sequence and de novo assembly of the wild yak genome.</title>
        <authorList>
            <person name="Liu Y."/>
        </authorList>
    </citation>
    <scope>NUCLEOTIDE SEQUENCE [LARGE SCALE GENOMIC DNA]</scope>
    <source>
        <strain evidence="3">WY2019</strain>
    </source>
</reference>
<dbReference type="GO" id="GO:0003729">
    <property type="term" value="F:mRNA binding"/>
    <property type="evidence" value="ECO:0007669"/>
    <property type="project" value="TreeGrafter"/>
</dbReference>
<feature type="domain" description="Serine/arginine repetitive matrix protein C-terminal" evidence="2">
    <location>
        <begin position="453"/>
        <end position="518"/>
    </location>
</feature>
<keyword evidence="4" id="KW-1185">Reference proteome</keyword>
<dbReference type="Pfam" id="PF15230">
    <property type="entry name" value="SRRM_C"/>
    <property type="match status" value="1"/>
</dbReference>
<feature type="compositionally biased region" description="Basic residues" evidence="1">
    <location>
        <begin position="212"/>
        <end position="222"/>
    </location>
</feature>